<feature type="compositionally biased region" description="Basic and acidic residues" evidence="5">
    <location>
        <begin position="156"/>
        <end position="167"/>
    </location>
</feature>
<evidence type="ECO:0000259" key="6">
    <source>
        <dbReference type="Pfam" id="PF17800"/>
    </source>
</evidence>
<feature type="compositionally biased region" description="Basic and acidic residues" evidence="5">
    <location>
        <begin position="246"/>
        <end position="265"/>
    </location>
</feature>
<reference evidence="7 8" key="1">
    <citation type="journal article" date="2023" name="Plants (Basel)">
        <title>Bridging the Gap: Combining Genomics and Transcriptomics Approaches to Understand Stylosanthes scabra, an Orphan Legume from the Brazilian Caatinga.</title>
        <authorList>
            <person name="Ferreira-Neto J.R.C."/>
            <person name="da Silva M.D."/>
            <person name="Binneck E."/>
            <person name="de Melo N.F."/>
            <person name="da Silva R.H."/>
            <person name="de Melo A.L.T.M."/>
            <person name="Pandolfi V."/>
            <person name="Bustamante F.O."/>
            <person name="Brasileiro-Vidal A.C."/>
            <person name="Benko-Iseppon A.M."/>
        </authorList>
    </citation>
    <scope>NUCLEOTIDE SEQUENCE [LARGE SCALE GENOMIC DNA]</scope>
    <source>
        <tissue evidence="7">Leaves</tissue>
    </source>
</reference>
<dbReference type="PANTHER" id="PTHR43811">
    <property type="entry name" value="FKBP-TYPE PEPTIDYL-PROLYL CIS-TRANS ISOMERASE FKPA"/>
    <property type="match status" value="1"/>
</dbReference>
<dbReference type="PANTHER" id="PTHR43811:SF48">
    <property type="entry name" value="PEPTIDYL-PROLYL CIS-TRANS ISOMERASE FKBP43"/>
    <property type="match status" value="1"/>
</dbReference>
<feature type="compositionally biased region" description="Basic and acidic residues" evidence="5">
    <location>
        <begin position="434"/>
        <end position="449"/>
    </location>
</feature>
<feature type="compositionally biased region" description="Basic and acidic residues" evidence="5">
    <location>
        <begin position="351"/>
        <end position="372"/>
    </location>
</feature>
<feature type="compositionally biased region" description="Polar residues" evidence="5">
    <location>
        <begin position="498"/>
        <end position="515"/>
    </location>
</feature>
<keyword evidence="4" id="KW-0413">Isomerase</keyword>
<feature type="compositionally biased region" description="Basic and acidic residues" evidence="5">
    <location>
        <begin position="273"/>
        <end position="290"/>
    </location>
</feature>
<evidence type="ECO:0000256" key="2">
    <source>
        <dbReference type="ARBA" id="ARBA00013194"/>
    </source>
</evidence>
<feature type="compositionally biased region" description="Basic and acidic residues" evidence="5">
    <location>
        <begin position="395"/>
        <end position="413"/>
    </location>
</feature>
<feature type="compositionally biased region" description="Basic residues" evidence="5">
    <location>
        <begin position="168"/>
        <end position="181"/>
    </location>
</feature>
<protein>
    <recommendedName>
        <fullName evidence="2">peptidylprolyl isomerase</fullName>
        <ecNumber evidence="2">5.2.1.8</ecNumber>
    </recommendedName>
</protein>
<feature type="compositionally biased region" description="Basic and acidic residues" evidence="5">
    <location>
        <begin position="641"/>
        <end position="670"/>
    </location>
</feature>
<feature type="compositionally biased region" description="Basic and acidic residues" evidence="5">
    <location>
        <begin position="195"/>
        <end position="211"/>
    </location>
</feature>
<comment type="catalytic activity">
    <reaction evidence="1">
        <text>[protein]-peptidylproline (omega=180) = [protein]-peptidylproline (omega=0)</text>
        <dbReference type="Rhea" id="RHEA:16237"/>
        <dbReference type="Rhea" id="RHEA-COMP:10747"/>
        <dbReference type="Rhea" id="RHEA-COMP:10748"/>
        <dbReference type="ChEBI" id="CHEBI:83833"/>
        <dbReference type="ChEBI" id="CHEBI:83834"/>
        <dbReference type="EC" id="5.2.1.8"/>
    </reaction>
</comment>
<evidence type="ECO:0000256" key="5">
    <source>
        <dbReference type="SAM" id="MobiDB-lite"/>
    </source>
</evidence>
<evidence type="ECO:0000256" key="1">
    <source>
        <dbReference type="ARBA" id="ARBA00000971"/>
    </source>
</evidence>
<feature type="compositionally biased region" description="Basic and acidic residues" evidence="5">
    <location>
        <begin position="516"/>
        <end position="529"/>
    </location>
</feature>
<feature type="region of interest" description="Disordered" evidence="5">
    <location>
        <begin position="106"/>
        <end position="213"/>
    </location>
</feature>
<feature type="region of interest" description="Disordered" evidence="5">
    <location>
        <begin position="239"/>
        <end position="606"/>
    </location>
</feature>
<proteinExistence type="predicted"/>
<dbReference type="EMBL" id="JASCZI010061462">
    <property type="protein sequence ID" value="MED6138762.1"/>
    <property type="molecule type" value="Genomic_DNA"/>
</dbReference>
<feature type="compositionally biased region" description="Polar residues" evidence="5">
    <location>
        <begin position="380"/>
        <end position="394"/>
    </location>
</feature>
<feature type="region of interest" description="Disordered" evidence="5">
    <location>
        <begin position="624"/>
        <end position="702"/>
    </location>
</feature>
<dbReference type="Gene3D" id="2.60.120.340">
    <property type="entry name" value="Nucleoplasmin core domain"/>
    <property type="match status" value="1"/>
</dbReference>
<organism evidence="7 8">
    <name type="scientific">Stylosanthes scabra</name>
    <dbReference type="NCBI Taxonomy" id="79078"/>
    <lineage>
        <taxon>Eukaryota</taxon>
        <taxon>Viridiplantae</taxon>
        <taxon>Streptophyta</taxon>
        <taxon>Embryophyta</taxon>
        <taxon>Tracheophyta</taxon>
        <taxon>Spermatophyta</taxon>
        <taxon>Magnoliopsida</taxon>
        <taxon>eudicotyledons</taxon>
        <taxon>Gunneridae</taxon>
        <taxon>Pentapetalae</taxon>
        <taxon>rosids</taxon>
        <taxon>fabids</taxon>
        <taxon>Fabales</taxon>
        <taxon>Fabaceae</taxon>
        <taxon>Papilionoideae</taxon>
        <taxon>50 kb inversion clade</taxon>
        <taxon>dalbergioids sensu lato</taxon>
        <taxon>Dalbergieae</taxon>
        <taxon>Pterocarpus clade</taxon>
        <taxon>Stylosanthes</taxon>
    </lineage>
</organism>
<name>A0ABU6SR07_9FABA</name>
<accession>A0ABU6SR07</accession>
<dbReference type="Proteomes" id="UP001341840">
    <property type="component" value="Unassembled WGS sequence"/>
</dbReference>
<dbReference type="InterPro" id="IPR041232">
    <property type="entry name" value="NPL"/>
</dbReference>
<comment type="caution">
    <text evidence="7">The sequence shown here is derived from an EMBL/GenBank/DDBJ whole genome shotgun (WGS) entry which is preliminary data.</text>
</comment>
<evidence type="ECO:0000313" key="8">
    <source>
        <dbReference type="Proteomes" id="UP001341840"/>
    </source>
</evidence>
<feature type="domain" description="Nucleoplasmin-like" evidence="6">
    <location>
        <begin position="3"/>
        <end position="94"/>
    </location>
</feature>
<dbReference type="Pfam" id="PF17800">
    <property type="entry name" value="NPL"/>
    <property type="match status" value="1"/>
</dbReference>
<dbReference type="EC" id="5.2.1.8" evidence="2"/>
<evidence type="ECO:0000256" key="3">
    <source>
        <dbReference type="ARBA" id="ARBA00023110"/>
    </source>
</evidence>
<feature type="compositionally biased region" description="Acidic residues" evidence="5">
    <location>
        <begin position="185"/>
        <end position="194"/>
    </location>
</feature>
<evidence type="ECO:0000313" key="7">
    <source>
        <dbReference type="EMBL" id="MED6138762.1"/>
    </source>
</evidence>
<feature type="compositionally biased region" description="Basic and acidic residues" evidence="5">
    <location>
        <begin position="559"/>
        <end position="579"/>
    </location>
</feature>
<keyword evidence="3" id="KW-0697">Rotamase</keyword>
<evidence type="ECO:0000256" key="4">
    <source>
        <dbReference type="ARBA" id="ARBA00023235"/>
    </source>
</evidence>
<keyword evidence="8" id="KW-1185">Reference proteome</keyword>
<sequence length="702" mass="78514">MAFWGVEVKSGRPFTHKYDDSKGRLHISMATLGFGSATTRSTLQCNVGNRSPVFVCALYPGSTESLQLNLEFEEVDDVVFTVIGARSIHLCGYYLAKTSSHRAMFDGDSSESYGEDIADTENEQSDGSDDDFDDSFIDDNPIPEVFPPSPISSPSSKEEEVSDDNKPNGKKSKRGRLRKKYYSVESDDDGDGDFEEKAIVDDNMDDQTKEIDMEDTLPVSSVYKSKACKRIFEDEINTADIGAFDARNKNHKDDGDSKIEKKLETDNVLLDAQSDREAAVSDKEKDVRDVKKSKKKKKEKQKETKGSPNGSIKLDKSEQDKPKIDKMTLDILTGEEENKDVADDGNNARQKNLDEEIHKTGDSDAFDTRNKNDEDDGDSIIQTALKTDNILQDSQMHREAALSDKMKDVGDAKKSKKKKKEKESKSSPNGPSIKLDKSEQDKPKIDKMTLDILAGQEQIKDGGDDENKACRKNLDGEIHKTSDSEVFDSRNKNDENDGNSIIQTTLETDNVLQDNQMHRDKKKDTGDVKKSKKKKKEKGSKSSPKIDKMTLDILAGQEQIKDKDGADDDKQTENVDKDLPSSVVGHVQEKKPKKKRKERLKEHIEQPTVNEDVEKVAVVALPAFAEDDEKARGKRRKKEKVNKGSHPEGEIGNHEGNEEHQKLMNEKSVEDCADDFSSGNQTEEKVKKGKSKSKGNIEVNEN</sequence>
<feature type="compositionally biased region" description="Acidic residues" evidence="5">
    <location>
        <begin position="113"/>
        <end position="137"/>
    </location>
</feature>
<feature type="compositionally biased region" description="Basic and acidic residues" evidence="5">
    <location>
        <begin position="313"/>
        <end position="328"/>
    </location>
</feature>
<feature type="compositionally biased region" description="Basic and acidic residues" evidence="5">
    <location>
        <begin position="458"/>
        <end position="495"/>
    </location>
</feature>
<gene>
    <name evidence="7" type="ORF">PIB30_077573</name>
</gene>